<dbReference type="SUPFAM" id="SSF56219">
    <property type="entry name" value="DNase I-like"/>
    <property type="match status" value="1"/>
</dbReference>
<reference evidence="3 4" key="1">
    <citation type="journal article" date="2014" name="Genome Biol. Evol.">
        <title>The secreted proteins of Achlya hypogyna and Thraustotheca clavata identify the ancestral oomycete secretome and reveal gene acquisitions by horizontal gene transfer.</title>
        <authorList>
            <person name="Misner I."/>
            <person name="Blouin N."/>
            <person name="Leonard G."/>
            <person name="Richards T.A."/>
            <person name="Lane C.E."/>
        </authorList>
    </citation>
    <scope>NUCLEOTIDE SEQUENCE [LARGE SCALE GENOMIC DNA]</scope>
    <source>
        <strain evidence="3 4">ATCC 48635</strain>
    </source>
</reference>
<dbReference type="Pfam" id="PF03372">
    <property type="entry name" value="Exo_endo_phos"/>
    <property type="match status" value="1"/>
</dbReference>
<dbReference type="EMBL" id="JNBR01000847">
    <property type="protein sequence ID" value="OQR89348.1"/>
    <property type="molecule type" value="Genomic_DNA"/>
</dbReference>
<organism evidence="3 4">
    <name type="scientific">Achlya hypogyna</name>
    <name type="common">Oomycete</name>
    <name type="synonym">Protoachlya hypogyna</name>
    <dbReference type="NCBI Taxonomy" id="1202772"/>
    <lineage>
        <taxon>Eukaryota</taxon>
        <taxon>Sar</taxon>
        <taxon>Stramenopiles</taxon>
        <taxon>Oomycota</taxon>
        <taxon>Saprolegniomycetes</taxon>
        <taxon>Saprolegniales</taxon>
        <taxon>Achlyaceae</taxon>
        <taxon>Achlya</taxon>
    </lineage>
</organism>
<dbReference type="PANTHER" id="PTHR12121:SF34">
    <property type="entry name" value="PROTEIN ANGEL"/>
    <property type="match status" value="1"/>
</dbReference>
<dbReference type="STRING" id="1202772.A0A1V9YUF3"/>
<comment type="caution">
    <text evidence="3">The sequence shown here is derived from an EMBL/GenBank/DDBJ whole genome shotgun (WGS) entry which is preliminary data.</text>
</comment>
<protein>
    <recommendedName>
        <fullName evidence="2">Fibronectin type-III domain-containing protein</fullName>
    </recommendedName>
</protein>
<dbReference type="SMART" id="SM00060">
    <property type="entry name" value="FN3"/>
    <property type="match status" value="1"/>
</dbReference>
<evidence type="ECO:0000313" key="4">
    <source>
        <dbReference type="Proteomes" id="UP000243579"/>
    </source>
</evidence>
<gene>
    <name evidence="3" type="ORF">ACHHYP_06339</name>
</gene>
<dbReference type="InterPro" id="IPR003961">
    <property type="entry name" value="FN3_dom"/>
</dbReference>
<dbReference type="Proteomes" id="UP000243579">
    <property type="component" value="Unassembled WGS sequence"/>
</dbReference>
<dbReference type="PROSITE" id="PS50853">
    <property type="entry name" value="FN3"/>
    <property type="match status" value="1"/>
</dbReference>
<evidence type="ECO:0000259" key="2">
    <source>
        <dbReference type="PROSITE" id="PS50853"/>
    </source>
</evidence>
<evidence type="ECO:0000313" key="3">
    <source>
        <dbReference type="EMBL" id="OQR89348.1"/>
    </source>
</evidence>
<dbReference type="InterPro" id="IPR005135">
    <property type="entry name" value="Endo/exonuclease/phosphatase"/>
</dbReference>
<dbReference type="InterPro" id="IPR050410">
    <property type="entry name" value="CCR4/nocturin_mRNA_transcr"/>
</dbReference>
<dbReference type="SUPFAM" id="SSF49265">
    <property type="entry name" value="Fibronectin type III"/>
    <property type="match status" value="1"/>
</dbReference>
<sequence>MAGRYGGRTLVPACADVHLIHELACKETVSVLSYNIMRQLHATPKYKPYCAEYVLGNARRKEQLLAEIVSYDADILCLQEVDDYDLFWIHQLSSVGYDSVYHQRTGDYDDGLVVAFRRMNFQIFRTHRICFNELCARTKRENVAAKLQQDNVALLVALQPWEECAFPSPLCVVNVQLASHPDHEAVRDAQIRYLLPEVEAFNADFQMPLIVAGSFNVRPDSQIYHILRTGRSRPGPTPPTRMDPPNVSDATTSSLTLSWEIPISVDGPILGYRVDRRVNGSTVVGFTHEIMVEDASMKSFKATMLSAGSQYEFRVSAKNAFGWSEYSRPSAPQQTLKGRHHEWRGKPPIVPPEEDTNPFKLSYNSGKTPRFLDASIHAEQCPRPCRLEVVEAPYETLQFRGDREDGLLHYEVLESAYGRYNYGGEPAYTFATEAFTGTVDYIFFTKKELAAFQLLSLPPQILLQGHIQDLQIDYADHPPTEWDTRPKVDDKSNPKFTGEWATTAFHVTNTKQMHHWLPNDIYSSDHIALLAILAFRDEELAVSWN</sequence>
<evidence type="ECO:0000256" key="1">
    <source>
        <dbReference type="SAM" id="MobiDB-lite"/>
    </source>
</evidence>
<feature type="domain" description="Fibronectin type-III" evidence="2">
    <location>
        <begin position="238"/>
        <end position="338"/>
    </location>
</feature>
<dbReference type="GO" id="GO:0000175">
    <property type="term" value="F:3'-5'-RNA exonuclease activity"/>
    <property type="evidence" value="ECO:0007669"/>
    <property type="project" value="TreeGrafter"/>
</dbReference>
<dbReference type="PRINTS" id="PR00014">
    <property type="entry name" value="FNTYPEIII"/>
</dbReference>
<keyword evidence="4" id="KW-1185">Reference proteome</keyword>
<dbReference type="PANTHER" id="PTHR12121">
    <property type="entry name" value="CARBON CATABOLITE REPRESSOR PROTEIN 4"/>
    <property type="match status" value="1"/>
</dbReference>
<dbReference type="CDD" id="cd00063">
    <property type="entry name" value="FN3"/>
    <property type="match status" value="1"/>
</dbReference>
<name>A0A1V9YUF3_ACHHY</name>
<dbReference type="AlphaFoldDB" id="A0A1V9YUF3"/>
<accession>A0A1V9YUF3</accession>
<dbReference type="InterPro" id="IPR036691">
    <property type="entry name" value="Endo/exonu/phosph_ase_sf"/>
</dbReference>
<dbReference type="Gene3D" id="3.60.10.10">
    <property type="entry name" value="Endonuclease/exonuclease/phosphatase"/>
    <property type="match status" value="2"/>
</dbReference>
<proteinExistence type="predicted"/>
<dbReference type="OrthoDB" id="428734at2759"/>
<dbReference type="InterPro" id="IPR036116">
    <property type="entry name" value="FN3_sf"/>
</dbReference>
<feature type="region of interest" description="Disordered" evidence="1">
    <location>
        <begin position="228"/>
        <end position="251"/>
    </location>
</feature>